<evidence type="ECO:0000256" key="1">
    <source>
        <dbReference type="ARBA" id="ARBA00006354"/>
    </source>
</evidence>
<dbReference type="NCBIfam" id="TIGR00368">
    <property type="entry name" value="YifB family Mg chelatase-like AAA ATPase"/>
    <property type="match status" value="1"/>
</dbReference>
<dbReference type="InterPro" id="IPR000523">
    <property type="entry name" value="Mg_chelatse_chII-like_cat_dom"/>
</dbReference>
<feature type="domain" description="AAA+ ATPase" evidence="2">
    <location>
        <begin position="219"/>
        <end position="402"/>
    </location>
</feature>
<reference evidence="3 4" key="1">
    <citation type="journal article" date="2017" name="FEMS Microbiol. Ecol.">
        <title>Reconstructed genomes of novel Dehalococcoides mccartyi strains from 1,2,3,4-tetrachlorodibenzo-p-dioxin-dechlorinating enrichment cultures reveal divergent reductive dehalogenase gene profiles.</title>
        <authorList>
            <person name="Dam H.T."/>
            <person name="Vollmers J."/>
            <person name="Kaster A.K."/>
            <person name="Haggblom M.M."/>
        </authorList>
    </citation>
    <scope>NUCLEOTIDE SEQUENCE [LARGE SCALE GENOMIC DNA]</scope>
    <source>
        <strain evidence="3 4">H1-3-2.001</strain>
    </source>
</reference>
<dbReference type="AlphaFoldDB" id="A0A2J1DWJ9"/>
<dbReference type="Pfam" id="PF13541">
    <property type="entry name" value="ChlI"/>
    <property type="match status" value="1"/>
</dbReference>
<proteinExistence type="inferred from homology"/>
<comment type="caution">
    <text evidence="3">The sequence shown here is derived from an EMBL/GenBank/DDBJ whole genome shotgun (WGS) entry which is preliminary data.</text>
</comment>
<comment type="similarity">
    <text evidence="1">Belongs to the Mg-chelatase subunits D/I family. ComM subfamily.</text>
</comment>
<dbReference type="PANTHER" id="PTHR32039:SF7">
    <property type="entry name" value="COMPETENCE PROTEIN COMM"/>
    <property type="match status" value="1"/>
</dbReference>
<dbReference type="GO" id="GO:0005524">
    <property type="term" value="F:ATP binding"/>
    <property type="evidence" value="ECO:0007669"/>
    <property type="project" value="InterPro"/>
</dbReference>
<dbReference type="InterPro" id="IPR004482">
    <property type="entry name" value="Mg_chelat-rel"/>
</dbReference>
<dbReference type="InterPro" id="IPR003593">
    <property type="entry name" value="AAA+_ATPase"/>
</dbReference>
<dbReference type="SMART" id="SM00382">
    <property type="entry name" value="AAA"/>
    <property type="match status" value="1"/>
</dbReference>
<evidence type="ECO:0000313" key="3">
    <source>
        <dbReference type="EMBL" id="PKH46483.1"/>
    </source>
</evidence>
<dbReference type="InterPro" id="IPR020568">
    <property type="entry name" value="Ribosomal_Su5_D2-typ_SF"/>
</dbReference>
<dbReference type="Pfam" id="PF01078">
    <property type="entry name" value="Mg_chelatase"/>
    <property type="match status" value="1"/>
</dbReference>
<protein>
    <submittedName>
        <fullName evidence="3">Fis family transcriptional regulator</fullName>
    </submittedName>
</protein>
<dbReference type="Pfam" id="PF13335">
    <property type="entry name" value="Mg_chelatase_C"/>
    <property type="match status" value="1"/>
</dbReference>
<organism evidence="3 4">
    <name type="scientific">Dehalococcoides mccartyi</name>
    <dbReference type="NCBI Taxonomy" id="61435"/>
    <lineage>
        <taxon>Bacteria</taxon>
        <taxon>Bacillati</taxon>
        <taxon>Chloroflexota</taxon>
        <taxon>Dehalococcoidia</taxon>
        <taxon>Dehalococcoidales</taxon>
        <taxon>Dehalococcoidaceae</taxon>
        <taxon>Dehalococcoides</taxon>
    </lineage>
</organism>
<dbReference type="Gene3D" id="3.40.50.300">
    <property type="entry name" value="P-loop containing nucleotide triphosphate hydrolases"/>
    <property type="match status" value="1"/>
</dbReference>
<evidence type="ECO:0000259" key="2">
    <source>
        <dbReference type="SMART" id="SM00382"/>
    </source>
</evidence>
<dbReference type="PANTHER" id="PTHR32039">
    <property type="entry name" value="MAGNESIUM-CHELATASE SUBUNIT CHLI"/>
    <property type="match status" value="1"/>
</dbReference>
<dbReference type="EMBL" id="PHFD01000205">
    <property type="protein sequence ID" value="PKH46483.1"/>
    <property type="molecule type" value="Genomic_DNA"/>
</dbReference>
<name>A0A2J1DWJ9_9CHLR</name>
<sequence>MPVTLTIMLAKVSSCALIGLEGTIVEVEADISAGLPSFTIVGLPDTAIQEARERVRVAIRNSGFTFPVKRIVANLAPADFKKAGPAYDLSIALAILISSEQLKADTSQTLFLGELSLDGSLRHTSGILPMVALAYQKGYTNIIVPACDAREASLVEGASILPFTTLKEITEYLQGDRAAPKLSEFKEELKGTPPANYVDLAYIKGQENVKRALEVAAAGGHNMVMTGPPGSGKTMLARALVSILPTMTSAEALEVTKIYSIAGLLPPNIPLIHSRPLRAPHYTISSAGLVGGGTFPKPGEISLSHRGVLFLDELPEFGHSLLELLRQPLEDKTVTISRAQGSVSFPANFMLVGAMNPCPCGFYGDNVKRCTCPPGLVTRYQRRISGPFLDRVDIVIDVPRIEYEKLSSDRLGESSEIVSRRVENCRNIQLERFAKYKILSNAEMTPAEIRQFCTMEDTAQNLLRSATKQLFLSARAYHRILKLSRTIADLENNDIIKAHHLAEAIQYRPRWQV</sequence>
<dbReference type="InterPro" id="IPR014721">
    <property type="entry name" value="Ribsml_uS5_D2-typ_fold_subgr"/>
</dbReference>
<dbReference type="SUPFAM" id="SSF54211">
    <property type="entry name" value="Ribosomal protein S5 domain 2-like"/>
    <property type="match status" value="1"/>
</dbReference>
<dbReference type="Gene3D" id="3.30.230.10">
    <property type="match status" value="1"/>
</dbReference>
<dbReference type="InterPro" id="IPR045006">
    <property type="entry name" value="CHLI-like"/>
</dbReference>
<dbReference type="InterPro" id="IPR027417">
    <property type="entry name" value="P-loop_NTPase"/>
</dbReference>
<dbReference type="Proteomes" id="UP000233649">
    <property type="component" value="Unassembled WGS sequence"/>
</dbReference>
<dbReference type="InterPro" id="IPR025158">
    <property type="entry name" value="Mg_chelat-rel_C"/>
</dbReference>
<gene>
    <name evidence="3" type="ORF">CVH13_01071</name>
</gene>
<dbReference type="SUPFAM" id="SSF52540">
    <property type="entry name" value="P-loop containing nucleoside triphosphate hydrolases"/>
    <property type="match status" value="1"/>
</dbReference>
<evidence type="ECO:0000313" key="4">
    <source>
        <dbReference type="Proteomes" id="UP000233649"/>
    </source>
</evidence>
<accession>A0A2J1DWJ9</accession>